<evidence type="ECO:0000259" key="14">
    <source>
        <dbReference type="PROSITE" id="PS50089"/>
    </source>
</evidence>
<evidence type="ECO:0000256" key="9">
    <source>
        <dbReference type="ARBA" id="ARBA00022833"/>
    </source>
</evidence>
<dbReference type="OMA" id="CHEEPTE"/>
<dbReference type="SUPFAM" id="SSF48403">
    <property type="entry name" value="Ankyrin repeat"/>
    <property type="match status" value="1"/>
</dbReference>
<evidence type="ECO:0000256" key="2">
    <source>
        <dbReference type="ARBA" id="ARBA00004906"/>
    </source>
</evidence>
<dbReference type="InterPro" id="IPR056760">
    <property type="entry name" value="RING_XB3-like"/>
</dbReference>
<dbReference type="InterPro" id="IPR050663">
    <property type="entry name" value="Ankyrin-SOCS_Box"/>
</dbReference>
<dbReference type="InterPro" id="IPR017907">
    <property type="entry name" value="Znf_RING_CS"/>
</dbReference>
<dbReference type="PROSITE" id="PS50297">
    <property type="entry name" value="ANK_REP_REGION"/>
    <property type="match status" value="5"/>
</dbReference>
<dbReference type="Pfam" id="PF24921">
    <property type="entry name" value="RING_XB3-XBAT31"/>
    <property type="match status" value="1"/>
</dbReference>
<dbReference type="Gramene" id="TraesJUL7A03G03854340.1">
    <property type="protein sequence ID" value="TraesJUL7A03G03854340.1"/>
    <property type="gene ID" value="TraesJUL7A03G03854340"/>
</dbReference>
<feature type="repeat" description="ANK" evidence="11">
    <location>
        <begin position="198"/>
        <end position="230"/>
    </location>
</feature>
<feature type="repeat" description="ANK" evidence="11">
    <location>
        <begin position="112"/>
        <end position="137"/>
    </location>
</feature>
<dbReference type="PRINTS" id="PR01415">
    <property type="entry name" value="ANKYRIN"/>
</dbReference>
<dbReference type="RefSeq" id="XP_044426975.1">
    <property type="nucleotide sequence ID" value="XM_044571040.1"/>
</dbReference>
<keyword evidence="4" id="KW-0808">Transferase</keyword>
<dbReference type="InterPro" id="IPR002110">
    <property type="entry name" value="Ankyrin_rpt"/>
</dbReference>
<dbReference type="SUPFAM" id="SSF57850">
    <property type="entry name" value="RING/U-box"/>
    <property type="match status" value="1"/>
</dbReference>
<comment type="catalytic activity">
    <reaction evidence="1">
        <text>S-ubiquitinyl-[E2 ubiquitin-conjugating enzyme]-L-cysteine + [acceptor protein]-L-lysine = [E2 ubiquitin-conjugating enzyme]-L-cysteine + N(6)-ubiquitinyl-[acceptor protein]-L-lysine.</text>
        <dbReference type="EC" id="2.3.2.27"/>
    </reaction>
</comment>
<name>A0A3B6RBT2_WHEAT</name>
<reference evidence="15" key="2">
    <citation type="submission" date="2018-10" db="UniProtKB">
        <authorList>
            <consortium name="EnsemblPlants"/>
        </authorList>
    </citation>
    <scope>IDENTIFICATION</scope>
</reference>
<dbReference type="PROSITE" id="PS50088">
    <property type="entry name" value="ANK_REPEAT"/>
    <property type="match status" value="5"/>
</dbReference>
<dbReference type="Gramene" id="TraesSTA7A03G03813540.1">
    <property type="protein sequence ID" value="TraesSTA7A03G03813540.1"/>
    <property type="gene ID" value="TraesSTA7A03G03813540"/>
</dbReference>
<evidence type="ECO:0000256" key="6">
    <source>
        <dbReference type="ARBA" id="ARBA00022737"/>
    </source>
</evidence>
<dbReference type="InterPro" id="IPR013083">
    <property type="entry name" value="Znf_RING/FYVE/PHD"/>
</dbReference>
<dbReference type="Pfam" id="PF00023">
    <property type="entry name" value="Ank"/>
    <property type="match status" value="1"/>
</dbReference>
<keyword evidence="6" id="KW-0677">Repeat</keyword>
<evidence type="ECO:0000256" key="4">
    <source>
        <dbReference type="ARBA" id="ARBA00022679"/>
    </source>
</evidence>
<evidence type="ECO:0000256" key="5">
    <source>
        <dbReference type="ARBA" id="ARBA00022723"/>
    </source>
</evidence>
<dbReference type="GO" id="GO:0061630">
    <property type="term" value="F:ubiquitin protein ligase activity"/>
    <property type="evidence" value="ECO:0007669"/>
    <property type="project" value="UniProtKB-EC"/>
</dbReference>
<dbReference type="AlphaFoldDB" id="A0A3B6RBT2"/>
<comment type="pathway">
    <text evidence="2">Protein modification; protein ubiquitination.</text>
</comment>
<dbReference type="Gramene" id="TraesARI7A03G03785840.1">
    <property type="protein sequence ID" value="TraesARI7A03G03785840.1"/>
    <property type="gene ID" value="TraesARI7A03G03785840"/>
</dbReference>
<evidence type="ECO:0000256" key="11">
    <source>
        <dbReference type="PROSITE-ProRule" id="PRU00023"/>
    </source>
</evidence>
<dbReference type="Gramene" id="TraesCLE_scaffold_090216_01G000400.1">
    <property type="protein sequence ID" value="TraesCLE_scaffold_090216_01G000400.1"/>
    <property type="gene ID" value="TraesCLE_scaffold_090216_01G000400"/>
</dbReference>
<dbReference type="PANTHER" id="PTHR24193:SF121">
    <property type="entry name" value="ADA2A-CONTAINING COMPLEX COMPONENT 3, ISOFORM D"/>
    <property type="match status" value="1"/>
</dbReference>
<keyword evidence="8" id="KW-0833">Ubl conjugation pathway</keyword>
<dbReference type="GeneID" id="123151313"/>
<evidence type="ECO:0000256" key="3">
    <source>
        <dbReference type="ARBA" id="ARBA00012483"/>
    </source>
</evidence>
<evidence type="ECO:0000256" key="13">
    <source>
        <dbReference type="SAM" id="MobiDB-lite"/>
    </source>
</evidence>
<keyword evidence="16" id="KW-1185">Reference proteome</keyword>
<keyword evidence="10 11" id="KW-0040">ANK repeat</keyword>
<dbReference type="Gramene" id="TraesCS7A03G0138000.1">
    <property type="protein sequence ID" value="TraesCS7A03G0138000.1.CDS"/>
    <property type="gene ID" value="TraesCS7A03G0138000"/>
</dbReference>
<dbReference type="Gene3D" id="1.25.40.20">
    <property type="entry name" value="Ankyrin repeat-containing domain"/>
    <property type="match status" value="3"/>
</dbReference>
<feature type="repeat" description="ANK" evidence="11">
    <location>
        <begin position="154"/>
        <end position="186"/>
    </location>
</feature>
<reference evidence="15" key="1">
    <citation type="submission" date="2018-08" db="EMBL/GenBank/DDBJ databases">
        <authorList>
            <person name="Rossello M."/>
        </authorList>
    </citation>
    <scope>NUCLEOTIDE SEQUENCE [LARGE SCALE GENOMIC DNA]</scope>
    <source>
        <strain evidence="15">cv. Chinese Spring</strain>
    </source>
</reference>
<feature type="domain" description="RING-type" evidence="14">
    <location>
        <begin position="302"/>
        <end position="351"/>
    </location>
</feature>
<dbReference type="Pfam" id="PF12796">
    <property type="entry name" value="Ank_2"/>
    <property type="match status" value="2"/>
</dbReference>
<dbReference type="EC" id="2.3.2.27" evidence="3"/>
<keyword evidence="5" id="KW-0479">Metal-binding</keyword>
<dbReference type="InterPro" id="IPR001841">
    <property type="entry name" value="Znf_RING"/>
</dbReference>
<feature type="region of interest" description="Disordered" evidence="13">
    <location>
        <begin position="393"/>
        <end position="419"/>
    </location>
</feature>
<accession>A0A3B6RBT2</accession>
<dbReference type="SMR" id="A0A3B6RBT2"/>
<dbReference type="PANTHER" id="PTHR24193">
    <property type="entry name" value="ANKYRIN REPEAT PROTEIN"/>
    <property type="match status" value="1"/>
</dbReference>
<dbReference type="PROSITE" id="PS50089">
    <property type="entry name" value="ZF_RING_2"/>
    <property type="match status" value="1"/>
</dbReference>
<protein>
    <recommendedName>
        <fullName evidence="3">RING-type E3 ubiquitin transferase</fullName>
        <ecNumber evidence="3">2.3.2.27</ecNumber>
    </recommendedName>
</protein>
<dbReference type="PROSITE" id="PS00518">
    <property type="entry name" value="ZF_RING_1"/>
    <property type="match status" value="1"/>
</dbReference>
<evidence type="ECO:0000256" key="8">
    <source>
        <dbReference type="ARBA" id="ARBA00022786"/>
    </source>
</evidence>
<evidence type="ECO:0000313" key="16">
    <source>
        <dbReference type="Proteomes" id="UP000019116"/>
    </source>
</evidence>
<dbReference type="STRING" id="4565.A0A3B6RBT2"/>
<evidence type="ECO:0000256" key="7">
    <source>
        <dbReference type="ARBA" id="ARBA00022771"/>
    </source>
</evidence>
<dbReference type="EnsemblPlants" id="TraesCS7A02G060700.1">
    <property type="protein sequence ID" value="TraesCS7A02G060700.1"/>
    <property type="gene ID" value="TraesCS7A02G060700"/>
</dbReference>
<evidence type="ECO:0000256" key="10">
    <source>
        <dbReference type="ARBA" id="ARBA00023043"/>
    </source>
</evidence>
<feature type="repeat" description="ANK" evidence="11">
    <location>
        <begin position="78"/>
        <end position="110"/>
    </location>
</feature>
<evidence type="ECO:0000256" key="1">
    <source>
        <dbReference type="ARBA" id="ARBA00000900"/>
    </source>
</evidence>
<sequence>MGNALGCAGLGERLAAAARDGDPAEVRRLLAADPGLARCTATFGNLSSPLHLAATKGHHEIAALLLEKGADANARNVYGQTPLMQACRSGHWEVVQTLLAFRCNVWKADGLTGRTALHAAAAGGHVRCARLLLADAAGAGEGAGARYANRAAGGGVTALHLAALHGHVDCVHLLVDEGASLDAQTLPCAAAPMAAIGAGSTPLHYAASGGEVRCCQVLVSRGADRMAANCNGWLAVDVARMWKCNWLEHVLAPKSQLPVPKFPPSAYLSLPLPSLLAVARDYAAAGFPASPDSGAGNDDDACSVCLERPCNVAAEVCGHELCLKCAMDLCTVMKAYEVPGLAGTVPCPLCRSGIASFRKAVAAATAPPEDDHQSMGGSGSLPCACARCQDRHGSPEDEEDEKSTCRSSGHRSYGGSGLDGPEAAIAPLYCAPFTGPSAILS</sequence>
<proteinExistence type="predicted"/>
<dbReference type="Gramene" id="TraesNOR7A03G03860690.1">
    <property type="protein sequence ID" value="TraesNOR7A03G03860690.1"/>
    <property type="gene ID" value="TraesNOR7A03G03860690"/>
</dbReference>
<dbReference type="GO" id="GO:0008270">
    <property type="term" value="F:zinc ion binding"/>
    <property type="evidence" value="ECO:0007669"/>
    <property type="project" value="UniProtKB-KW"/>
</dbReference>
<gene>
    <name evidence="15" type="primary">LOC123151313</name>
</gene>
<evidence type="ECO:0000256" key="12">
    <source>
        <dbReference type="PROSITE-ProRule" id="PRU00175"/>
    </source>
</evidence>
<dbReference type="Gramene" id="TraesCS7A02G060700.1">
    <property type="protein sequence ID" value="TraesCS7A02G060700.1"/>
    <property type="gene ID" value="TraesCS7A02G060700"/>
</dbReference>
<feature type="repeat" description="ANK" evidence="11">
    <location>
        <begin position="45"/>
        <end position="77"/>
    </location>
</feature>
<organism evidence="15">
    <name type="scientific">Triticum aestivum</name>
    <name type="common">Wheat</name>
    <dbReference type="NCBI Taxonomy" id="4565"/>
    <lineage>
        <taxon>Eukaryota</taxon>
        <taxon>Viridiplantae</taxon>
        <taxon>Streptophyta</taxon>
        <taxon>Embryophyta</taxon>
        <taxon>Tracheophyta</taxon>
        <taxon>Spermatophyta</taxon>
        <taxon>Magnoliopsida</taxon>
        <taxon>Liliopsida</taxon>
        <taxon>Poales</taxon>
        <taxon>Poaceae</taxon>
        <taxon>BOP clade</taxon>
        <taxon>Pooideae</taxon>
        <taxon>Triticodae</taxon>
        <taxon>Triticeae</taxon>
        <taxon>Triticinae</taxon>
        <taxon>Triticum</taxon>
    </lineage>
</organism>
<dbReference type="Gene3D" id="3.30.40.10">
    <property type="entry name" value="Zinc/RING finger domain, C3HC4 (zinc finger)"/>
    <property type="match status" value="1"/>
</dbReference>
<dbReference type="KEGG" id="taes:123151313"/>
<keyword evidence="7 12" id="KW-0863">Zinc-finger</keyword>
<dbReference type="SMART" id="SM00248">
    <property type="entry name" value="ANK"/>
    <property type="match status" value="5"/>
</dbReference>
<dbReference type="OrthoDB" id="539213at2759"/>
<dbReference type="InterPro" id="IPR036770">
    <property type="entry name" value="Ankyrin_rpt-contain_sf"/>
</dbReference>
<dbReference type="Proteomes" id="UP000019116">
    <property type="component" value="Chromosome 7A"/>
</dbReference>
<keyword evidence="9" id="KW-0862">Zinc</keyword>
<evidence type="ECO:0000313" key="15">
    <source>
        <dbReference type="EnsemblPlants" id="TraesCS7A02G060700.1"/>
    </source>
</evidence>